<reference evidence="3" key="1">
    <citation type="submission" date="2018-05" db="EMBL/GenBank/DDBJ databases">
        <title>Zavarzinia sp. HR-AS.</title>
        <authorList>
            <person name="Lee Y."/>
            <person name="Jeon C.O."/>
        </authorList>
    </citation>
    <scope>NUCLEOTIDE SEQUENCE [LARGE SCALE GENOMIC DNA]</scope>
    <source>
        <strain evidence="3">DSM 1231</strain>
    </source>
</reference>
<gene>
    <name evidence="2" type="ORF">DKG75_05255</name>
</gene>
<keyword evidence="1" id="KW-0813">Transport</keyword>
<keyword evidence="1" id="KW-0812">Transmembrane</keyword>
<proteinExistence type="inferred from homology"/>
<dbReference type="NCBIfam" id="TIGR00697">
    <property type="entry name" value="queuosine precursor transporter"/>
    <property type="match status" value="2"/>
</dbReference>
<dbReference type="InterPro" id="IPR003744">
    <property type="entry name" value="YhhQ"/>
</dbReference>
<evidence type="ECO:0000313" key="3">
    <source>
        <dbReference type="Proteomes" id="UP000246077"/>
    </source>
</evidence>
<organism evidence="2 3">
    <name type="scientific">Zavarzinia compransoris</name>
    <dbReference type="NCBI Taxonomy" id="1264899"/>
    <lineage>
        <taxon>Bacteria</taxon>
        <taxon>Pseudomonadati</taxon>
        <taxon>Pseudomonadota</taxon>
        <taxon>Alphaproteobacteria</taxon>
        <taxon>Rhodospirillales</taxon>
        <taxon>Zavarziniaceae</taxon>
        <taxon>Zavarzinia</taxon>
    </lineage>
</organism>
<feature type="transmembrane region" description="Helical" evidence="1">
    <location>
        <begin position="12"/>
        <end position="31"/>
    </location>
</feature>
<keyword evidence="3" id="KW-1185">Reference proteome</keyword>
<dbReference type="HAMAP" id="MF_02088">
    <property type="entry name" value="Q_prec_transport"/>
    <property type="match status" value="1"/>
</dbReference>
<name>A0A317EA06_9PROT</name>
<dbReference type="OrthoDB" id="7065604at2"/>
<dbReference type="RefSeq" id="WP_109919988.1">
    <property type="nucleotide sequence ID" value="NZ_QGLF01000001.1"/>
</dbReference>
<feature type="transmembrane region" description="Helical" evidence="1">
    <location>
        <begin position="73"/>
        <end position="89"/>
    </location>
</feature>
<keyword evidence="1" id="KW-0472">Membrane</keyword>
<dbReference type="EMBL" id="QGLF01000001">
    <property type="protein sequence ID" value="PWR23957.1"/>
    <property type="molecule type" value="Genomic_DNA"/>
</dbReference>
<evidence type="ECO:0000313" key="2">
    <source>
        <dbReference type="EMBL" id="PWR23957.1"/>
    </source>
</evidence>
<sequence length="186" mass="20090">MMNGIGKADRGFFLFSVVAMVAIVVASNILVQYPFEPFGLADWLTWGAFTYPLAFFVTDLTNRQIGAKGARQVVYAGFLVAVVLSAVLSEPRIAAASGLAFLVGQLLDVTVFNSLRRQTWWRAPLAASALGSLVDTAVFFSAAFAFSGLPWLGWAAGDLAVKLGFALLLLAPFRLFIAYYRRPLAA</sequence>
<feature type="transmembrane region" description="Helical" evidence="1">
    <location>
        <begin position="43"/>
        <end position="61"/>
    </location>
</feature>
<comment type="subcellular location">
    <subcellularLocation>
        <location evidence="1">Cell inner membrane</location>
        <topology evidence="1">Multi-pass membrane protein</topology>
    </subcellularLocation>
</comment>
<dbReference type="Proteomes" id="UP000246077">
    <property type="component" value="Unassembled WGS sequence"/>
</dbReference>
<dbReference type="AlphaFoldDB" id="A0A317EA06"/>
<dbReference type="GO" id="GO:0005886">
    <property type="term" value="C:plasma membrane"/>
    <property type="evidence" value="ECO:0007669"/>
    <property type="project" value="UniProtKB-SubCell"/>
</dbReference>
<keyword evidence="1" id="KW-1003">Cell membrane</keyword>
<evidence type="ECO:0000256" key="1">
    <source>
        <dbReference type="HAMAP-Rule" id="MF_02088"/>
    </source>
</evidence>
<dbReference type="GO" id="GO:0022857">
    <property type="term" value="F:transmembrane transporter activity"/>
    <property type="evidence" value="ECO:0007669"/>
    <property type="project" value="UniProtKB-UniRule"/>
</dbReference>
<feature type="transmembrane region" description="Helical" evidence="1">
    <location>
        <begin position="125"/>
        <end position="147"/>
    </location>
</feature>
<dbReference type="Pfam" id="PF02592">
    <property type="entry name" value="Vut_1"/>
    <property type="match status" value="2"/>
</dbReference>
<keyword evidence="1" id="KW-0997">Cell inner membrane</keyword>
<protein>
    <recommendedName>
        <fullName evidence="1">Probable queuosine precursor transporter</fullName>
        <shortName evidence="1">Q precursor transporter</shortName>
    </recommendedName>
</protein>
<comment type="caution">
    <text evidence="2">The sequence shown here is derived from an EMBL/GenBank/DDBJ whole genome shotgun (WGS) entry which is preliminary data.</text>
</comment>
<comment type="function">
    <text evidence="1">Involved in the import of queuosine (Q) precursors, required for Q precursor salvage.</text>
</comment>
<accession>A0A317EA06</accession>
<feature type="transmembrane region" description="Helical" evidence="1">
    <location>
        <begin position="159"/>
        <end position="180"/>
    </location>
</feature>
<dbReference type="PANTHER" id="PTHR34300:SF1">
    <property type="entry name" value="QUEUOSINE PRECURSOR TRANSPORTER"/>
    <property type="match status" value="1"/>
</dbReference>
<comment type="similarity">
    <text evidence="1">Belongs to the vitamin uptake transporter (VUT/ECF) (TC 2.A.88) family. Q precursor transporter subfamily.</text>
</comment>
<dbReference type="PANTHER" id="PTHR34300">
    <property type="entry name" value="QUEUOSINE PRECURSOR TRANSPORTER-RELATED"/>
    <property type="match status" value="1"/>
</dbReference>
<feature type="transmembrane region" description="Helical" evidence="1">
    <location>
        <begin position="95"/>
        <end position="113"/>
    </location>
</feature>
<keyword evidence="1" id="KW-1133">Transmembrane helix</keyword>